<feature type="region of interest" description="Disordered" evidence="1">
    <location>
        <begin position="36"/>
        <end position="59"/>
    </location>
</feature>
<evidence type="ECO:0000313" key="2">
    <source>
        <dbReference type="EMBL" id="SOD98057.1"/>
    </source>
</evidence>
<keyword evidence="3" id="KW-1185">Reference proteome</keyword>
<dbReference type="EMBL" id="OCNH01000007">
    <property type="protein sequence ID" value="SOD98057.1"/>
    <property type="molecule type" value="Genomic_DNA"/>
</dbReference>
<organism evidence="2 3">
    <name type="scientific">Spirosoma fluviale</name>
    <dbReference type="NCBI Taxonomy" id="1597977"/>
    <lineage>
        <taxon>Bacteria</taxon>
        <taxon>Pseudomonadati</taxon>
        <taxon>Bacteroidota</taxon>
        <taxon>Cytophagia</taxon>
        <taxon>Cytophagales</taxon>
        <taxon>Cytophagaceae</taxon>
        <taxon>Spirosoma</taxon>
    </lineage>
</organism>
<sequence>MNAPIFLLFVIWLLFAFTEVAIHFLACTKGEELPADSPLVDAGNEADDLPFGPAPSDQD</sequence>
<protein>
    <submittedName>
        <fullName evidence="2">Uncharacterized protein</fullName>
    </submittedName>
</protein>
<accession>A0A286GR68</accession>
<name>A0A286GR68_9BACT</name>
<evidence type="ECO:0000313" key="3">
    <source>
        <dbReference type="Proteomes" id="UP000219452"/>
    </source>
</evidence>
<dbReference type="Proteomes" id="UP000219452">
    <property type="component" value="Unassembled WGS sequence"/>
</dbReference>
<evidence type="ECO:0000256" key="1">
    <source>
        <dbReference type="SAM" id="MobiDB-lite"/>
    </source>
</evidence>
<proteinExistence type="predicted"/>
<reference evidence="3" key="1">
    <citation type="submission" date="2017-09" db="EMBL/GenBank/DDBJ databases">
        <authorList>
            <person name="Varghese N."/>
            <person name="Submissions S."/>
        </authorList>
    </citation>
    <scope>NUCLEOTIDE SEQUENCE [LARGE SCALE GENOMIC DNA]</scope>
    <source>
        <strain evidence="3">DSM 29961</strain>
    </source>
</reference>
<gene>
    <name evidence="2" type="ORF">SAMN06269250_6012</name>
</gene>
<dbReference type="AlphaFoldDB" id="A0A286GR68"/>